<dbReference type="InterPro" id="IPR009003">
    <property type="entry name" value="Peptidase_S1_PA"/>
</dbReference>
<name>A0ABR0SQJ2_9HYPO</name>
<dbReference type="Proteomes" id="UP001338125">
    <property type="component" value="Unassembled WGS sequence"/>
</dbReference>
<accession>A0ABR0SQJ2</accession>
<reference evidence="1 2" key="1">
    <citation type="submission" date="2024-01" db="EMBL/GenBank/DDBJ databases">
        <title>Complete genome of Cladobotryum mycophilum ATHUM6906.</title>
        <authorList>
            <person name="Christinaki A.C."/>
            <person name="Myridakis A.I."/>
            <person name="Kouvelis V.N."/>
        </authorList>
    </citation>
    <scope>NUCLEOTIDE SEQUENCE [LARGE SCALE GENOMIC DNA]</scope>
    <source>
        <strain evidence="1 2">ATHUM6906</strain>
    </source>
</reference>
<gene>
    <name evidence="1" type="ORF">PT974_07434</name>
</gene>
<comment type="caution">
    <text evidence="1">The sequence shown here is derived from an EMBL/GenBank/DDBJ whole genome shotgun (WGS) entry which is preliminary data.</text>
</comment>
<keyword evidence="2" id="KW-1185">Reference proteome</keyword>
<dbReference type="SUPFAM" id="SSF50494">
    <property type="entry name" value="Trypsin-like serine proteases"/>
    <property type="match status" value="1"/>
</dbReference>
<dbReference type="EMBL" id="JAVFKD010000012">
    <property type="protein sequence ID" value="KAK5993995.1"/>
    <property type="molecule type" value="Genomic_DNA"/>
</dbReference>
<proteinExistence type="predicted"/>
<sequence length="268" mass="29947">MGLHLRLCNSQAEAYGLTCRQVAHHPASNEPTIKHGQWIADSKGYHFRRLQNAVKHAMLQMCATELDDLHIDLQVRIADERKMKSDFELKQMKQECAERPNSANTFAEMILSHVTRIAEPDARVIGHISVMLPLETTSRGFTRDWALIQLDETKFAEHPTNRVFIKEAIAIGYVRLEGSLPPSASVDHHRSFEVAKRGAGTGFTFGITNEIKAVFRMDHNVPKSLWWSENFSKPGDSEAAVFDAQGRVVGIIGSGVIGAEKSPGIRDY</sequence>
<evidence type="ECO:0000313" key="1">
    <source>
        <dbReference type="EMBL" id="KAK5993995.1"/>
    </source>
</evidence>
<protein>
    <submittedName>
        <fullName evidence="1">Uncharacterized protein</fullName>
    </submittedName>
</protein>
<organism evidence="1 2">
    <name type="scientific">Cladobotryum mycophilum</name>
    <dbReference type="NCBI Taxonomy" id="491253"/>
    <lineage>
        <taxon>Eukaryota</taxon>
        <taxon>Fungi</taxon>
        <taxon>Dikarya</taxon>
        <taxon>Ascomycota</taxon>
        <taxon>Pezizomycotina</taxon>
        <taxon>Sordariomycetes</taxon>
        <taxon>Hypocreomycetidae</taxon>
        <taxon>Hypocreales</taxon>
        <taxon>Hypocreaceae</taxon>
        <taxon>Cladobotryum</taxon>
    </lineage>
</organism>
<evidence type="ECO:0000313" key="2">
    <source>
        <dbReference type="Proteomes" id="UP001338125"/>
    </source>
</evidence>